<accession>A0A7W9BPB9</accession>
<dbReference type="OrthoDB" id="9813383at2"/>
<feature type="domain" description="Glutamine amidotransferase" evidence="1">
    <location>
        <begin position="61"/>
        <end position="205"/>
    </location>
</feature>
<dbReference type="PANTHER" id="PTHR42695">
    <property type="entry name" value="GLUTAMINE AMIDOTRANSFERASE YLR126C-RELATED"/>
    <property type="match status" value="1"/>
</dbReference>
<dbReference type="GO" id="GO:0003922">
    <property type="term" value="F:GMP synthase (glutamine-hydrolyzing) activity"/>
    <property type="evidence" value="ECO:0007669"/>
    <property type="project" value="UniProtKB-EC"/>
</dbReference>
<dbReference type="SUPFAM" id="SSF52317">
    <property type="entry name" value="Class I glutamine amidotransferase-like"/>
    <property type="match status" value="1"/>
</dbReference>
<dbReference type="InterPro" id="IPR044992">
    <property type="entry name" value="ChyE-like"/>
</dbReference>
<dbReference type="Proteomes" id="UP000546701">
    <property type="component" value="Unassembled WGS sequence"/>
</dbReference>
<evidence type="ECO:0000313" key="2">
    <source>
        <dbReference type="EMBL" id="MBB5727620.1"/>
    </source>
</evidence>
<keyword evidence="3" id="KW-1185">Reference proteome</keyword>
<gene>
    <name evidence="2" type="ORF">FHS99_000076</name>
</gene>
<name>A0A7W9BPB9_9SPHN</name>
<evidence type="ECO:0000313" key="3">
    <source>
        <dbReference type="Proteomes" id="UP000546701"/>
    </source>
</evidence>
<dbReference type="RefSeq" id="WP_157175352.1">
    <property type="nucleotide sequence ID" value="NZ_BMJP01000001.1"/>
</dbReference>
<dbReference type="CDD" id="cd01741">
    <property type="entry name" value="GATase1_1"/>
    <property type="match status" value="1"/>
</dbReference>
<reference evidence="2 3" key="1">
    <citation type="submission" date="2020-08" db="EMBL/GenBank/DDBJ databases">
        <title>Genomic Encyclopedia of Type Strains, Phase IV (KMG-IV): sequencing the most valuable type-strain genomes for metagenomic binning, comparative biology and taxonomic classification.</title>
        <authorList>
            <person name="Goeker M."/>
        </authorList>
    </citation>
    <scope>NUCLEOTIDE SEQUENCE [LARGE SCALE GENOMIC DNA]</scope>
    <source>
        <strain evidence="2 3">DSM 103336</strain>
    </source>
</reference>
<dbReference type="InterPro" id="IPR029062">
    <property type="entry name" value="Class_I_gatase-like"/>
</dbReference>
<comment type="caution">
    <text evidence="2">The sequence shown here is derived from an EMBL/GenBank/DDBJ whole genome shotgun (WGS) entry which is preliminary data.</text>
</comment>
<dbReference type="GO" id="GO:0005829">
    <property type="term" value="C:cytosol"/>
    <property type="evidence" value="ECO:0007669"/>
    <property type="project" value="TreeGrafter"/>
</dbReference>
<dbReference type="Gene3D" id="3.40.50.880">
    <property type="match status" value="1"/>
</dbReference>
<dbReference type="EC" id="6.3.5.2" evidence="2"/>
<dbReference type="Pfam" id="PF00117">
    <property type="entry name" value="GATase"/>
    <property type="match status" value="1"/>
</dbReference>
<protein>
    <submittedName>
        <fullName evidence="2">GMP synthase (Glutamine-hydrolyzing)</fullName>
        <ecNumber evidence="2">6.3.5.2</ecNumber>
    </submittedName>
</protein>
<dbReference type="PROSITE" id="PS51273">
    <property type="entry name" value="GATASE_TYPE_1"/>
    <property type="match status" value="1"/>
</dbReference>
<evidence type="ECO:0000259" key="1">
    <source>
        <dbReference type="Pfam" id="PF00117"/>
    </source>
</evidence>
<proteinExistence type="predicted"/>
<sequence length="286" mass="30902">MLRFLVAESETADEREARRAHVGTSSGETYIETLLELAPDAQCDRIAPADPDGDAPDVATLAAYDAVFITGSPLHVYEDSPAVRRQLDFMRAVFASGTPSFGSCAGLQVAVAAAGGQVQPMDKRQEAGFARRIAATDAGRDHPLLAGRPAAYDAPAIHGDEVASLPADATLLASNSVTRVQAAEIRHDGGIFWGVQYHPELSLGEIAVALRRQQDDLIEQGLVADEADLERQAVLIETLGNDPARHDLAWQLGLNEQVVEPATRRTELRNFIDHLVARVRRDRGRT</sequence>
<organism evidence="2 3">
    <name type="scientific">Sphingomonas prati</name>
    <dbReference type="NCBI Taxonomy" id="1843237"/>
    <lineage>
        <taxon>Bacteria</taxon>
        <taxon>Pseudomonadati</taxon>
        <taxon>Pseudomonadota</taxon>
        <taxon>Alphaproteobacteria</taxon>
        <taxon>Sphingomonadales</taxon>
        <taxon>Sphingomonadaceae</taxon>
        <taxon>Sphingomonas</taxon>
    </lineage>
</organism>
<dbReference type="PANTHER" id="PTHR42695:SF5">
    <property type="entry name" value="GLUTAMINE AMIDOTRANSFERASE YLR126C-RELATED"/>
    <property type="match status" value="1"/>
</dbReference>
<keyword evidence="2" id="KW-0436">Ligase</keyword>
<dbReference type="EMBL" id="JACIJR010000001">
    <property type="protein sequence ID" value="MBB5727620.1"/>
    <property type="molecule type" value="Genomic_DNA"/>
</dbReference>
<dbReference type="AlphaFoldDB" id="A0A7W9BPB9"/>
<dbReference type="InterPro" id="IPR017926">
    <property type="entry name" value="GATASE"/>
</dbReference>